<keyword evidence="1" id="KW-0328">Glycosyltransferase</keyword>
<gene>
    <name evidence="3" type="ORF">ENJ10_14145</name>
</gene>
<accession>A0A7V1LPL7</accession>
<evidence type="ECO:0000313" key="3">
    <source>
        <dbReference type="EMBL" id="HED11829.1"/>
    </source>
</evidence>
<dbReference type="PANTHER" id="PTHR34136:SF1">
    <property type="entry name" value="UDP-N-ACETYL-D-MANNOSAMINURONIC ACID TRANSFERASE"/>
    <property type="match status" value="1"/>
</dbReference>
<dbReference type="CDD" id="cd06533">
    <property type="entry name" value="Glyco_transf_WecG_TagA"/>
    <property type="match status" value="1"/>
</dbReference>
<name>A0A7V1LPL7_CALAY</name>
<dbReference type="Pfam" id="PF03808">
    <property type="entry name" value="Glyco_tran_WecG"/>
    <property type="match status" value="1"/>
</dbReference>
<dbReference type="InterPro" id="IPR004629">
    <property type="entry name" value="WecG_TagA_CpsF"/>
</dbReference>
<dbReference type="Proteomes" id="UP000886005">
    <property type="component" value="Unassembled WGS sequence"/>
</dbReference>
<sequence>MSGQNETEHKKNILWGYDVFSETMDTLVKHIDDKIKKHQPFSILSLNTLKLHQGEKNKALKEKFTHFDCIIPDGQSIALASSLLNGTRINYISGMELMIRLIGEADTKNYSLYFLGSPEALLNKVRERIQRDFPGIKKHYYQHGYYDIKYEEDIVRHIAEVKPDILFIAFGSPRKEEFIDRYYDELNAAVMMGVGGSYEVFTGEKKLDSLTKKLGLRWFVRMLQDPRRLAGRYAVCNSHFLWLIFKEKFGIKKS</sequence>
<reference evidence="3" key="1">
    <citation type="journal article" date="2020" name="mSystems">
        <title>Genome- and Community-Level Interaction Insights into Carbon Utilization and Element Cycling Functions of Hydrothermarchaeota in Hydrothermal Sediment.</title>
        <authorList>
            <person name="Zhou Z."/>
            <person name="Liu Y."/>
            <person name="Xu W."/>
            <person name="Pan J."/>
            <person name="Luo Z.H."/>
            <person name="Li M."/>
        </authorList>
    </citation>
    <scope>NUCLEOTIDE SEQUENCE [LARGE SCALE GENOMIC DNA]</scope>
    <source>
        <strain evidence="3">HyVt-456</strain>
    </source>
</reference>
<dbReference type="NCBIfam" id="TIGR00696">
    <property type="entry name" value="wecG_tagA_cpsF"/>
    <property type="match status" value="1"/>
</dbReference>
<dbReference type="AlphaFoldDB" id="A0A7V1LPL7"/>
<dbReference type="PANTHER" id="PTHR34136">
    <property type="match status" value="1"/>
</dbReference>
<comment type="caution">
    <text evidence="3">The sequence shown here is derived from an EMBL/GenBank/DDBJ whole genome shotgun (WGS) entry which is preliminary data.</text>
</comment>
<proteinExistence type="predicted"/>
<dbReference type="EMBL" id="DRLD01000401">
    <property type="protein sequence ID" value="HED11829.1"/>
    <property type="molecule type" value="Genomic_DNA"/>
</dbReference>
<evidence type="ECO:0000256" key="2">
    <source>
        <dbReference type="ARBA" id="ARBA00022679"/>
    </source>
</evidence>
<organism evidence="3">
    <name type="scientific">Caldithrix abyssi</name>
    <dbReference type="NCBI Taxonomy" id="187145"/>
    <lineage>
        <taxon>Bacteria</taxon>
        <taxon>Pseudomonadati</taxon>
        <taxon>Calditrichota</taxon>
        <taxon>Calditrichia</taxon>
        <taxon>Calditrichales</taxon>
        <taxon>Calditrichaceae</taxon>
        <taxon>Caldithrix</taxon>
    </lineage>
</organism>
<dbReference type="GO" id="GO:0016758">
    <property type="term" value="F:hexosyltransferase activity"/>
    <property type="evidence" value="ECO:0007669"/>
    <property type="project" value="TreeGrafter"/>
</dbReference>
<keyword evidence="2" id="KW-0808">Transferase</keyword>
<protein>
    <submittedName>
        <fullName evidence="3">WecB/TagA/CpsF family glycosyltransferase</fullName>
    </submittedName>
</protein>
<evidence type="ECO:0000256" key="1">
    <source>
        <dbReference type="ARBA" id="ARBA00022676"/>
    </source>
</evidence>